<keyword evidence="6 12" id="KW-0812">Transmembrane</keyword>
<keyword evidence="14" id="KW-1185">Reference proteome</keyword>
<dbReference type="InterPro" id="IPR005599">
    <property type="entry name" value="GPI_mannosylTrfase"/>
</dbReference>
<evidence type="ECO:0000256" key="12">
    <source>
        <dbReference type="RuleBase" id="RU363075"/>
    </source>
</evidence>
<evidence type="ECO:0000256" key="4">
    <source>
        <dbReference type="ARBA" id="ARBA00022676"/>
    </source>
</evidence>
<comment type="similarity">
    <text evidence="3 12">Belongs to the glycosyltransferase 22 family.</text>
</comment>
<proteinExistence type="inferred from homology"/>
<dbReference type="PANTHER" id="PTHR22760">
    <property type="entry name" value="GLYCOSYLTRANSFERASE"/>
    <property type="match status" value="1"/>
</dbReference>
<evidence type="ECO:0000256" key="7">
    <source>
        <dbReference type="ARBA" id="ARBA00022824"/>
    </source>
</evidence>
<evidence type="ECO:0000313" key="13">
    <source>
        <dbReference type="EMBL" id="VDM82216.1"/>
    </source>
</evidence>
<comment type="caution">
    <text evidence="12">Lacks conserved residue(s) required for the propagation of feature annotation.</text>
</comment>
<dbReference type="EMBL" id="UYYB01116544">
    <property type="protein sequence ID" value="VDM82216.1"/>
    <property type="molecule type" value="Genomic_DNA"/>
</dbReference>
<feature type="transmembrane region" description="Helical" evidence="12">
    <location>
        <begin position="20"/>
        <end position="42"/>
    </location>
</feature>
<dbReference type="UniPathway" id="UPA00378"/>
<protein>
    <recommendedName>
        <fullName evidence="12">Mannosyltransferase</fullName>
        <ecNumber evidence="12">2.4.1.-</ecNumber>
    </recommendedName>
</protein>
<keyword evidence="8 12" id="KW-1133">Transmembrane helix</keyword>
<evidence type="ECO:0000256" key="5">
    <source>
        <dbReference type="ARBA" id="ARBA00022679"/>
    </source>
</evidence>
<evidence type="ECO:0000256" key="8">
    <source>
        <dbReference type="ARBA" id="ARBA00022989"/>
    </source>
</evidence>
<dbReference type="Pfam" id="PF03901">
    <property type="entry name" value="Glyco_transf_22"/>
    <property type="match status" value="1"/>
</dbReference>
<reference evidence="13 14" key="1">
    <citation type="submission" date="2018-11" db="EMBL/GenBank/DDBJ databases">
        <authorList>
            <consortium name="Pathogen Informatics"/>
        </authorList>
    </citation>
    <scope>NUCLEOTIDE SEQUENCE [LARGE SCALE GENOMIC DNA]</scope>
</reference>
<dbReference type="Proteomes" id="UP000270094">
    <property type="component" value="Unassembled WGS sequence"/>
</dbReference>
<dbReference type="GO" id="GO:0006487">
    <property type="term" value="P:protein N-linked glycosylation"/>
    <property type="evidence" value="ECO:0007669"/>
    <property type="project" value="TreeGrafter"/>
</dbReference>
<keyword evidence="7 12" id="KW-0256">Endoplasmic reticulum</keyword>
<organism evidence="13 14">
    <name type="scientific">Strongylus vulgaris</name>
    <name type="common">Blood worm</name>
    <dbReference type="NCBI Taxonomy" id="40348"/>
    <lineage>
        <taxon>Eukaryota</taxon>
        <taxon>Metazoa</taxon>
        <taxon>Ecdysozoa</taxon>
        <taxon>Nematoda</taxon>
        <taxon>Chromadorea</taxon>
        <taxon>Rhabditida</taxon>
        <taxon>Rhabditina</taxon>
        <taxon>Rhabditomorpha</taxon>
        <taxon>Strongyloidea</taxon>
        <taxon>Strongylidae</taxon>
        <taxon>Strongylus</taxon>
    </lineage>
</organism>
<dbReference type="EC" id="2.4.1.-" evidence="12"/>
<name>A0A3P7JFQ5_STRVU</name>
<dbReference type="AlphaFoldDB" id="A0A3P7JFQ5"/>
<evidence type="ECO:0000256" key="10">
    <source>
        <dbReference type="ARBA" id="ARBA00044721"/>
    </source>
</evidence>
<evidence type="ECO:0000313" key="14">
    <source>
        <dbReference type="Proteomes" id="UP000270094"/>
    </source>
</evidence>
<comment type="function">
    <text evidence="10">Mannosyltransferase that operates in the biosynthetic pathway of dolichol-linked oligosaccharides, the glycan precursors employed in protein asparagine (N)-glycosylation. The assembly of dolichol-linked oligosaccharides begins on the cytosolic side of the endoplasmic reticulum membrane and finishes in its lumen. The sequential addition of sugars to dolichol pyrophosphate produces dolichol-linked oligosaccharides containing fourteen sugars, including two GlcNAcs, nine mannoses and three glucoses. Once assembled, the oligosaccharide is transferred from the lipid to nascent proteins by oligosaccharyltransferases. In the lumen of the endoplasmic reticulum, adds the eighth mannose residue in an alpha-1,6 linkage onto Man(7)GlcNAc(2)-PP-dolichol to produce Man(8)GlcNAc(2)-PP-dolichol.</text>
</comment>
<dbReference type="GO" id="GO:0005789">
    <property type="term" value="C:endoplasmic reticulum membrane"/>
    <property type="evidence" value="ECO:0007669"/>
    <property type="project" value="UniProtKB-SubCell"/>
</dbReference>
<evidence type="ECO:0000256" key="6">
    <source>
        <dbReference type="ARBA" id="ARBA00022692"/>
    </source>
</evidence>
<sequence>MLVVYLRYGIAMKPVFRCELVLLFAPIFTPVLLSGRLPLFGWDGALLNGLRTAIQVLTISIPIDSLLWGRPIYPEFEVAVFNILKNRSHEYGPPFFMLEQEIILVEMQSHIYRHSLLRELQFIFWTQRIDAKKPMSVYIDNACAQTGVSRFMQLYDAWEYVAFLFQYNKTETLTPEDMERFDFLMIGTYTGNLKDIVTKNYSTYHRVMFAIPAFHRFTLK</sequence>
<keyword evidence="5" id="KW-0808">Transferase</keyword>
<evidence type="ECO:0000256" key="11">
    <source>
        <dbReference type="ARBA" id="ARBA00048899"/>
    </source>
</evidence>
<dbReference type="OrthoDB" id="19039at2759"/>
<dbReference type="GO" id="GO:0052917">
    <property type="term" value="F:dol-P-Man:Man(7)GlcNAc(2)-PP-Dol alpha-1,6-mannosyltransferase activity"/>
    <property type="evidence" value="ECO:0007669"/>
    <property type="project" value="UniProtKB-EC"/>
</dbReference>
<gene>
    <name evidence="13" type="ORF">SVUK_LOCUS17214</name>
</gene>
<keyword evidence="9 12" id="KW-0472">Membrane</keyword>
<comment type="pathway">
    <text evidence="2">Protein modification; protein glycosylation.</text>
</comment>
<evidence type="ECO:0000256" key="1">
    <source>
        <dbReference type="ARBA" id="ARBA00004477"/>
    </source>
</evidence>
<comment type="catalytic activity">
    <reaction evidence="11">
        <text>an alpha-D-Man-(1-&gt;2)-alpha-D-Man-(1-&gt;2)-alpha-D-Man-(1-&gt;3)-[alpha-D-Man-(1-&gt;2)-alpha-D-Man-(1-&gt;3)-alpha-D-Man-(1-&gt;6)]-beta-D-Man-(1-&gt;4)-beta-D-GlcNAc-(1-&gt;4)-alpha-D-GlcNAc-diphospho-di-trans,poly-cis-dolichol + a di-trans,poly-cis-dolichyl beta-D-mannosyl phosphate = an alpha-D-Man-(1-&gt;2)-alpha-D-Man-(1-&gt;2)-alpha-D-Man-(1-&gt;3)-[alpha-D-Man-(1-&gt;2)-alpha-D-Man-(1-&gt;3)-[alpha-D-Man-(1-&gt;6)]-alpha-D-Man-(1-&gt;6)]-beta-D-Man-(1-&gt;4)-beta-D-GlcNAc-(1-&gt;4)-alpha-D-GlcNAc-diphospho-di-trans,poly-cis-dolichol + a di-trans,poly-cis-dolichyl phosphate + H(+)</text>
        <dbReference type="Rhea" id="RHEA:29535"/>
        <dbReference type="Rhea" id="RHEA-COMP:19498"/>
        <dbReference type="Rhea" id="RHEA-COMP:19501"/>
        <dbReference type="Rhea" id="RHEA-COMP:19518"/>
        <dbReference type="Rhea" id="RHEA-COMP:19519"/>
        <dbReference type="ChEBI" id="CHEBI:15378"/>
        <dbReference type="ChEBI" id="CHEBI:57683"/>
        <dbReference type="ChEBI" id="CHEBI:58211"/>
        <dbReference type="ChEBI" id="CHEBI:132517"/>
        <dbReference type="ChEBI" id="CHEBI:132519"/>
        <dbReference type="EC" id="2.4.1.260"/>
    </reaction>
    <physiologicalReaction direction="left-to-right" evidence="11">
        <dbReference type="Rhea" id="RHEA:29536"/>
    </physiologicalReaction>
</comment>
<evidence type="ECO:0000256" key="2">
    <source>
        <dbReference type="ARBA" id="ARBA00004922"/>
    </source>
</evidence>
<keyword evidence="4 12" id="KW-0328">Glycosyltransferase</keyword>
<accession>A0A3P7JFQ5</accession>
<comment type="subcellular location">
    <subcellularLocation>
        <location evidence="1 12">Endoplasmic reticulum membrane</location>
        <topology evidence="1 12">Multi-pass membrane protein</topology>
    </subcellularLocation>
</comment>
<dbReference type="PANTHER" id="PTHR22760:SF1">
    <property type="entry name" value="DOL-P-MAN:MAN(7)GLCNAC(2)-PP-DOL ALPHA-1,6-MANNOSYLTRANSFERASE"/>
    <property type="match status" value="1"/>
</dbReference>
<evidence type="ECO:0000256" key="9">
    <source>
        <dbReference type="ARBA" id="ARBA00023136"/>
    </source>
</evidence>
<evidence type="ECO:0000256" key="3">
    <source>
        <dbReference type="ARBA" id="ARBA00007063"/>
    </source>
</evidence>